<dbReference type="EMBL" id="MN740041">
    <property type="protein sequence ID" value="QHT85336.1"/>
    <property type="molecule type" value="Genomic_DNA"/>
</dbReference>
<reference evidence="1" key="1">
    <citation type="journal article" date="2020" name="Nature">
        <title>Giant virus diversity and host interactions through global metagenomics.</title>
        <authorList>
            <person name="Schulz F."/>
            <person name="Roux S."/>
            <person name="Paez-Espino D."/>
            <person name="Jungbluth S."/>
            <person name="Walsh D.A."/>
            <person name="Denef V.J."/>
            <person name="McMahon K.D."/>
            <person name="Konstantinidis K.T."/>
            <person name="Eloe-Fadrosh E.A."/>
            <person name="Kyrpides N.C."/>
            <person name="Woyke T."/>
        </authorList>
    </citation>
    <scope>NUCLEOTIDE SEQUENCE</scope>
    <source>
        <strain evidence="1">GVMAG-M-3300023184-17</strain>
    </source>
</reference>
<accession>A0A6C0HYT9</accession>
<sequence length="184" mass="20936">MSVIYYSNFCDPSKKLLQKVAKTKLSQEIHFICIDQRKRDSKGNTILFVQNEQVMLPPNVTKVPALYQLETKQVLFGDDIYDHLLPREVAINQVATNGNGDPDPFSIFGMSRLSDAYSYWDQSVEDLSAKGHGGTRQMHKFAALEEQCQIVTPKEDHIPDKVGSNDFEKYKAERDALVKPITRI</sequence>
<organism evidence="1">
    <name type="scientific">viral metagenome</name>
    <dbReference type="NCBI Taxonomy" id="1070528"/>
    <lineage>
        <taxon>unclassified sequences</taxon>
        <taxon>metagenomes</taxon>
        <taxon>organismal metagenomes</taxon>
    </lineage>
</organism>
<dbReference type="AlphaFoldDB" id="A0A6C0HYT9"/>
<proteinExistence type="predicted"/>
<protein>
    <submittedName>
        <fullName evidence="1">Uncharacterized protein</fullName>
    </submittedName>
</protein>
<name>A0A6C0HYT9_9ZZZZ</name>
<evidence type="ECO:0000313" key="1">
    <source>
        <dbReference type="EMBL" id="QHT85336.1"/>
    </source>
</evidence>